<dbReference type="AlphaFoldDB" id="Q2R1M9"/>
<sequence>MGDKADWGDGFVRHLFDVCKEEIEAGNRPMGIFTTTGWKNVVSKFAEKSGDKRTKKQLKNKLDVLKKEYTMFMEFKNCATGLGWDEAKQTIVCSLEWWEEHLARCNNREKGIKCNHVKFRKQGPKFLDDLHIIFGKSHVSGASASCPGDVSSDEASDDDVAEVPKPAKTVNPGKNKRKGSSTIVRDKDEKSPFAQTAAEKICTSVEASSASPCNVVPTIKEAMKMVKDCGVEEKTALMHTATTLIMKPEFREMDGKLVDVAKEGQKGLLMLADLAQHASIMGEMANLYTERYLQKGAYRQTPETGIQWVMRLMDRPRYFYKMFRMSPEIFHALHDLLVSTYGLSSSNNVSSIESLAMFLWIVGGPQSFSQVESHFTRSLWTVHTKFHEVLKCLRKLAKDNITPRDPTFSMEHGRLREDRFWPYFKDAIGAIDGSHISVVVLLDETISHTCHHGYTSQNVLAIYNFDMRFIFAVAGWPGSAHDSRILSHALANFPSFPMPPTGYPNRIGYLAPFKGTTYHIPEFRHRSGPPQGKYEVFNFLHSSLRNVIERSFGVLKQKWRILKGIPSFSHTTQKHIIMACLALHNFVRDSNLRDKEFERCDADEDYLLEDTSDTSDDESEDAENDDTMNTIRTRIADALISARGG</sequence>
<reference evidence="7" key="1">
    <citation type="journal article" date="2005" name="BMC Biol.">
        <title>The sequence of rice chromosomes 11 and 12, rich in disease resistance genes and recent gene duplications.</title>
        <authorList>
            <consortium name="The rice chromosomes 11 and 12 sequencing consortia"/>
        </authorList>
    </citation>
    <scope>NUCLEOTIDE SEQUENCE [LARGE SCALE GENOMIC DNA]</scope>
</reference>
<dbReference type="Pfam" id="PF26138">
    <property type="entry name" value="DUF8040"/>
    <property type="match status" value="1"/>
</dbReference>
<feature type="compositionally biased region" description="Acidic residues" evidence="3">
    <location>
        <begin position="608"/>
        <end position="626"/>
    </location>
</feature>
<feature type="compositionally biased region" description="Acidic residues" evidence="3">
    <location>
        <begin position="151"/>
        <end position="161"/>
    </location>
</feature>
<keyword evidence="2" id="KW-0479">Metal-binding</keyword>
<evidence type="ECO:0000313" key="7">
    <source>
        <dbReference type="EMBL" id="ABA94714.1"/>
    </source>
</evidence>
<evidence type="ECO:0000259" key="5">
    <source>
        <dbReference type="Pfam" id="PF13359"/>
    </source>
</evidence>
<reference evidence="7" key="2">
    <citation type="submission" date="2005-04" db="EMBL/GenBank/DDBJ databases">
        <authorList>
            <person name="Buell C.R."/>
            <person name="Wing R.A."/>
            <person name="McCombie W.A."/>
            <person name="Ouyang S."/>
        </authorList>
    </citation>
    <scope>NUCLEOTIDE SEQUENCE</scope>
</reference>
<dbReference type="InterPro" id="IPR027806">
    <property type="entry name" value="HARBI1_dom"/>
</dbReference>
<evidence type="ECO:0000256" key="3">
    <source>
        <dbReference type="SAM" id="MobiDB-lite"/>
    </source>
</evidence>
<dbReference type="PANTHER" id="PTHR47069:SF1">
    <property type="entry name" value="OS03G0580500 PROTEIN"/>
    <property type="match status" value="1"/>
</dbReference>
<dbReference type="InterPro" id="IPR058353">
    <property type="entry name" value="DUF8040"/>
</dbReference>
<dbReference type="PANTHER" id="PTHR47069">
    <property type="match status" value="1"/>
</dbReference>
<dbReference type="Pfam" id="PF13359">
    <property type="entry name" value="DDE_Tnp_4"/>
    <property type="match status" value="1"/>
</dbReference>
<evidence type="ECO:0000259" key="4">
    <source>
        <dbReference type="Pfam" id="PF12776"/>
    </source>
</evidence>
<gene>
    <name evidence="7" type="ordered locus">LOC_Os11g38660</name>
</gene>
<accession>Q2R1M9</accession>
<dbReference type="GO" id="GO:0046872">
    <property type="term" value="F:metal ion binding"/>
    <property type="evidence" value="ECO:0007669"/>
    <property type="project" value="UniProtKB-KW"/>
</dbReference>
<reference evidence="7" key="3">
    <citation type="submission" date="2006-01" db="EMBL/GenBank/DDBJ databases">
        <authorList>
            <person name="Buell R."/>
        </authorList>
    </citation>
    <scope>NUCLEOTIDE SEQUENCE</scope>
</reference>
<dbReference type="Pfam" id="PF12776">
    <property type="entry name" value="Myb_DNA-bind_3"/>
    <property type="match status" value="1"/>
</dbReference>
<evidence type="ECO:0000256" key="2">
    <source>
        <dbReference type="ARBA" id="ARBA00022723"/>
    </source>
</evidence>
<name>Q2R1M9_ORYSJ</name>
<protein>
    <submittedName>
        <fullName evidence="7">Transposon protein, putative, CACTA, En/Spm sub-class</fullName>
    </submittedName>
</protein>
<dbReference type="EMBL" id="DP000010">
    <property type="protein sequence ID" value="ABA94714.1"/>
    <property type="molecule type" value="Genomic_DNA"/>
</dbReference>
<organism evidence="7">
    <name type="scientific">Oryza sativa subsp. japonica</name>
    <name type="common">Rice</name>
    <dbReference type="NCBI Taxonomy" id="39947"/>
    <lineage>
        <taxon>Eukaryota</taxon>
        <taxon>Viridiplantae</taxon>
        <taxon>Streptophyta</taxon>
        <taxon>Embryophyta</taxon>
        <taxon>Tracheophyta</taxon>
        <taxon>Spermatophyta</taxon>
        <taxon>Magnoliopsida</taxon>
        <taxon>Liliopsida</taxon>
        <taxon>Poales</taxon>
        <taxon>Poaceae</taxon>
        <taxon>BOP clade</taxon>
        <taxon>Oryzoideae</taxon>
        <taxon>Oryzeae</taxon>
        <taxon>Oryzinae</taxon>
        <taxon>Oryza</taxon>
        <taxon>Oryza sativa</taxon>
    </lineage>
</organism>
<feature type="region of interest" description="Disordered" evidence="3">
    <location>
        <begin position="141"/>
        <end position="191"/>
    </location>
</feature>
<proteinExistence type="predicted"/>
<evidence type="ECO:0000259" key="6">
    <source>
        <dbReference type="Pfam" id="PF26138"/>
    </source>
</evidence>
<feature type="domain" description="DDE Tnp4" evidence="5">
    <location>
        <begin position="444"/>
        <end position="585"/>
    </location>
</feature>
<feature type="region of interest" description="Disordered" evidence="3">
    <location>
        <begin position="608"/>
        <end position="629"/>
    </location>
</feature>
<evidence type="ECO:0000256" key="1">
    <source>
        <dbReference type="ARBA" id="ARBA00001968"/>
    </source>
</evidence>
<feature type="domain" description="Myb/SANT-like" evidence="4">
    <location>
        <begin position="7"/>
        <end position="101"/>
    </location>
</feature>
<feature type="domain" description="DUF8040" evidence="6">
    <location>
        <begin position="304"/>
        <end position="393"/>
    </location>
</feature>
<dbReference type="InterPro" id="IPR024752">
    <property type="entry name" value="Myb/SANT-like_dom"/>
</dbReference>
<comment type="cofactor">
    <cofactor evidence="1">
        <name>a divalent metal cation</name>
        <dbReference type="ChEBI" id="CHEBI:60240"/>
    </cofactor>
</comment>